<evidence type="ECO:0000313" key="13">
    <source>
        <dbReference type="EMBL" id="SJL03558.1"/>
    </source>
</evidence>
<dbReference type="Pfam" id="PF00063">
    <property type="entry name" value="Myosin_head"/>
    <property type="match status" value="1"/>
</dbReference>
<evidence type="ECO:0000256" key="1">
    <source>
        <dbReference type="ARBA" id="ARBA00008314"/>
    </source>
</evidence>
<evidence type="ECO:0000256" key="2">
    <source>
        <dbReference type="ARBA" id="ARBA00022741"/>
    </source>
</evidence>
<evidence type="ECO:0000259" key="12">
    <source>
        <dbReference type="PROSITE" id="PS51844"/>
    </source>
</evidence>
<feature type="compositionally biased region" description="Basic and acidic residues" evidence="10">
    <location>
        <begin position="1216"/>
        <end position="1234"/>
    </location>
</feature>
<keyword evidence="5 8" id="KW-0518">Myosin</keyword>
<dbReference type="Gene3D" id="2.30.30.360">
    <property type="entry name" value="Myosin S1 fragment, N-terminal"/>
    <property type="match status" value="1"/>
</dbReference>
<feature type="compositionally biased region" description="Basic and acidic residues" evidence="10">
    <location>
        <begin position="2300"/>
        <end position="2311"/>
    </location>
</feature>
<evidence type="ECO:0000256" key="6">
    <source>
        <dbReference type="ARBA" id="ARBA00023175"/>
    </source>
</evidence>
<proteinExistence type="inferred from homology"/>
<feature type="compositionally biased region" description="Polar residues" evidence="10">
    <location>
        <begin position="1291"/>
        <end position="1300"/>
    </location>
</feature>
<dbReference type="PRINTS" id="PR00193">
    <property type="entry name" value="MYOSINHEAVY"/>
</dbReference>
<dbReference type="Gene3D" id="1.10.10.820">
    <property type="match status" value="1"/>
</dbReference>
<feature type="region of interest" description="Disordered" evidence="10">
    <location>
        <begin position="1976"/>
        <end position="1995"/>
    </location>
</feature>
<feature type="compositionally biased region" description="Polar residues" evidence="10">
    <location>
        <begin position="2285"/>
        <end position="2296"/>
    </location>
</feature>
<dbReference type="EMBL" id="FUEG01000004">
    <property type="protein sequence ID" value="SJL03558.1"/>
    <property type="molecule type" value="Genomic_DNA"/>
</dbReference>
<feature type="domain" description="Myosin motor" evidence="11">
    <location>
        <begin position="77"/>
        <end position="845"/>
    </location>
</feature>
<feature type="region of interest" description="Disordered" evidence="10">
    <location>
        <begin position="2285"/>
        <end position="2340"/>
    </location>
</feature>
<dbReference type="SMART" id="SM00242">
    <property type="entry name" value="MYSc"/>
    <property type="match status" value="1"/>
</dbReference>
<evidence type="ECO:0000256" key="3">
    <source>
        <dbReference type="ARBA" id="ARBA00022840"/>
    </source>
</evidence>
<dbReference type="Gene3D" id="1.20.58.530">
    <property type="match status" value="1"/>
</dbReference>
<keyword evidence="7 8" id="KW-0009">Actin-binding</keyword>
<dbReference type="GO" id="GO:0016459">
    <property type="term" value="C:myosin complex"/>
    <property type="evidence" value="ECO:0007669"/>
    <property type="project" value="UniProtKB-KW"/>
</dbReference>
<dbReference type="InterPro" id="IPR004009">
    <property type="entry name" value="SH3_Myosin"/>
</dbReference>
<feature type="region of interest" description="Disordered" evidence="10">
    <location>
        <begin position="1651"/>
        <end position="1693"/>
    </location>
</feature>
<reference evidence="14" key="1">
    <citation type="journal article" date="2017" name="Nat. Ecol. Evol.">
        <title>Genome expansion and lineage-specific genetic innovations in the forest pathogenic fungi Armillaria.</title>
        <authorList>
            <person name="Sipos G."/>
            <person name="Prasanna A.N."/>
            <person name="Walter M.C."/>
            <person name="O'Connor E."/>
            <person name="Balint B."/>
            <person name="Krizsan K."/>
            <person name="Kiss B."/>
            <person name="Hess J."/>
            <person name="Varga T."/>
            <person name="Slot J."/>
            <person name="Riley R."/>
            <person name="Boka B."/>
            <person name="Rigling D."/>
            <person name="Barry K."/>
            <person name="Lee J."/>
            <person name="Mihaltcheva S."/>
            <person name="LaButti K."/>
            <person name="Lipzen A."/>
            <person name="Waldron R."/>
            <person name="Moloney N.M."/>
            <person name="Sperisen C."/>
            <person name="Kredics L."/>
            <person name="Vagvoelgyi C."/>
            <person name="Patrignani A."/>
            <person name="Fitzpatrick D."/>
            <person name="Nagy I."/>
            <person name="Doyle S."/>
            <person name="Anderson J.B."/>
            <person name="Grigoriev I.V."/>
            <person name="Gueldener U."/>
            <person name="Muensterkoetter M."/>
            <person name="Nagy L.G."/>
        </authorList>
    </citation>
    <scope>NUCLEOTIDE SEQUENCE [LARGE SCALE GENOMIC DNA]</scope>
    <source>
        <strain evidence="14">C18/9</strain>
    </source>
</reference>
<feature type="region of interest" description="Disordered" evidence="10">
    <location>
        <begin position="197"/>
        <end position="241"/>
    </location>
</feature>
<dbReference type="GO" id="GO:0051015">
    <property type="term" value="F:actin filament binding"/>
    <property type="evidence" value="ECO:0007669"/>
    <property type="project" value="InterPro"/>
</dbReference>
<feature type="compositionally biased region" description="Basic and acidic residues" evidence="10">
    <location>
        <begin position="1276"/>
        <end position="1289"/>
    </location>
</feature>
<feature type="region of interest" description="Disordered" evidence="10">
    <location>
        <begin position="1216"/>
        <end position="1242"/>
    </location>
</feature>
<feature type="compositionally biased region" description="Basic and acidic residues" evidence="10">
    <location>
        <begin position="1830"/>
        <end position="1840"/>
    </location>
</feature>
<dbReference type="GO" id="GO:0016020">
    <property type="term" value="C:membrane"/>
    <property type="evidence" value="ECO:0007669"/>
    <property type="project" value="TreeGrafter"/>
</dbReference>
<dbReference type="SUPFAM" id="SSF50084">
    <property type="entry name" value="Myosin S1 fragment, N-terminal domain"/>
    <property type="match status" value="1"/>
</dbReference>
<dbReference type="FunFam" id="1.10.10.820:FF:000001">
    <property type="entry name" value="Myosin heavy chain"/>
    <property type="match status" value="1"/>
</dbReference>
<evidence type="ECO:0000256" key="4">
    <source>
        <dbReference type="ARBA" id="ARBA00023054"/>
    </source>
</evidence>
<organism evidence="13 14">
    <name type="scientific">Armillaria ostoyae</name>
    <name type="common">Armillaria root rot fungus</name>
    <dbReference type="NCBI Taxonomy" id="47428"/>
    <lineage>
        <taxon>Eukaryota</taxon>
        <taxon>Fungi</taxon>
        <taxon>Dikarya</taxon>
        <taxon>Basidiomycota</taxon>
        <taxon>Agaricomycotina</taxon>
        <taxon>Agaricomycetes</taxon>
        <taxon>Agaricomycetidae</taxon>
        <taxon>Agaricales</taxon>
        <taxon>Marasmiineae</taxon>
        <taxon>Physalacriaceae</taxon>
        <taxon>Armillaria</taxon>
    </lineage>
</organism>
<evidence type="ECO:0000256" key="10">
    <source>
        <dbReference type="SAM" id="MobiDB-lite"/>
    </source>
</evidence>
<feature type="compositionally biased region" description="Polar residues" evidence="10">
    <location>
        <begin position="197"/>
        <end position="226"/>
    </location>
</feature>
<dbReference type="Gene3D" id="3.40.850.10">
    <property type="entry name" value="Kinesin motor domain"/>
    <property type="match status" value="1"/>
</dbReference>
<dbReference type="OrthoDB" id="6108017at2759"/>
<evidence type="ECO:0000256" key="8">
    <source>
        <dbReference type="PROSITE-ProRule" id="PRU00782"/>
    </source>
</evidence>
<feature type="region of interest" description="Disordered" evidence="10">
    <location>
        <begin position="1830"/>
        <end position="1875"/>
    </location>
</feature>
<keyword evidence="4 9" id="KW-0175">Coiled coil</keyword>
<dbReference type="PROSITE" id="PS51844">
    <property type="entry name" value="SH3_LIKE"/>
    <property type="match status" value="1"/>
</dbReference>
<dbReference type="Gene3D" id="4.10.270.10">
    <property type="entry name" value="Myosin, subunit A"/>
    <property type="match status" value="1"/>
</dbReference>
<feature type="compositionally biased region" description="Basic and acidic residues" evidence="10">
    <location>
        <begin position="2318"/>
        <end position="2329"/>
    </location>
</feature>
<evidence type="ECO:0000256" key="9">
    <source>
        <dbReference type="SAM" id="Coils"/>
    </source>
</evidence>
<dbReference type="PROSITE" id="PS51456">
    <property type="entry name" value="MYOSIN_MOTOR"/>
    <property type="match status" value="1"/>
</dbReference>
<dbReference type="Gene3D" id="1.20.120.720">
    <property type="entry name" value="Myosin VI head, motor domain, U50 subdomain"/>
    <property type="match status" value="1"/>
</dbReference>
<keyword evidence="6 8" id="KW-0505">Motor protein</keyword>
<dbReference type="OMA" id="DVRFLHK"/>
<comment type="similarity">
    <text evidence="1 8">Belongs to the TRAFAC class myosin-kinesin ATPase superfamily. Myosin family.</text>
</comment>
<dbReference type="Proteomes" id="UP000219338">
    <property type="component" value="Unassembled WGS sequence"/>
</dbReference>
<feature type="region of interest" description="Disordered" evidence="10">
    <location>
        <begin position="1273"/>
        <end position="1306"/>
    </location>
</feature>
<dbReference type="InterPro" id="IPR027417">
    <property type="entry name" value="P-loop_NTPase"/>
</dbReference>
<feature type="compositionally biased region" description="Polar residues" evidence="10">
    <location>
        <begin position="1651"/>
        <end position="1660"/>
    </location>
</feature>
<evidence type="ECO:0000256" key="5">
    <source>
        <dbReference type="ARBA" id="ARBA00023123"/>
    </source>
</evidence>
<keyword evidence="14" id="KW-1185">Reference proteome</keyword>
<dbReference type="GO" id="GO:0000146">
    <property type="term" value="F:microfilament motor activity"/>
    <property type="evidence" value="ECO:0007669"/>
    <property type="project" value="TreeGrafter"/>
</dbReference>
<dbReference type="CDD" id="cd01377">
    <property type="entry name" value="MYSc_class_II"/>
    <property type="match status" value="1"/>
</dbReference>
<accession>A0A284R4D6</accession>
<evidence type="ECO:0000313" key="14">
    <source>
        <dbReference type="Proteomes" id="UP000219338"/>
    </source>
</evidence>
<feature type="coiled-coil region" evidence="9">
    <location>
        <begin position="1465"/>
        <end position="1621"/>
    </location>
</feature>
<dbReference type="STRING" id="47428.A0A284R4D6"/>
<evidence type="ECO:0000256" key="7">
    <source>
        <dbReference type="ARBA" id="ARBA00023203"/>
    </source>
</evidence>
<dbReference type="InterPro" id="IPR036961">
    <property type="entry name" value="Kinesin_motor_dom_sf"/>
</dbReference>
<keyword evidence="2 8" id="KW-0547">Nucleotide-binding</keyword>
<dbReference type="Gene3D" id="3.30.70.1590">
    <property type="match status" value="1"/>
</dbReference>
<feature type="region of interest" description="Actin-binding" evidence="8">
    <location>
        <begin position="723"/>
        <end position="745"/>
    </location>
</feature>
<name>A0A284R4D6_ARMOS</name>
<keyword evidence="3 8" id="KW-0067">ATP-binding</keyword>
<dbReference type="GO" id="GO:0007015">
    <property type="term" value="P:actin filament organization"/>
    <property type="evidence" value="ECO:0007669"/>
    <property type="project" value="TreeGrafter"/>
</dbReference>
<dbReference type="PANTHER" id="PTHR13140:SF857">
    <property type="entry name" value="MYOSIN-11"/>
    <property type="match status" value="1"/>
</dbReference>
<dbReference type="PANTHER" id="PTHR13140">
    <property type="entry name" value="MYOSIN"/>
    <property type="match status" value="1"/>
</dbReference>
<feature type="compositionally biased region" description="Polar residues" evidence="10">
    <location>
        <begin position="1841"/>
        <end position="1855"/>
    </location>
</feature>
<dbReference type="Pfam" id="PF02736">
    <property type="entry name" value="Myosin_N"/>
    <property type="match status" value="1"/>
</dbReference>
<dbReference type="GO" id="GO:0005524">
    <property type="term" value="F:ATP binding"/>
    <property type="evidence" value="ECO:0007669"/>
    <property type="project" value="UniProtKB-UniRule"/>
</dbReference>
<feature type="binding site" evidence="8">
    <location>
        <begin position="170"/>
        <end position="177"/>
    </location>
    <ligand>
        <name>ATP</name>
        <dbReference type="ChEBI" id="CHEBI:30616"/>
    </ligand>
</feature>
<dbReference type="SUPFAM" id="SSF52540">
    <property type="entry name" value="P-loop containing nucleoside triphosphate hydrolases"/>
    <property type="match status" value="1"/>
</dbReference>
<feature type="domain" description="Myosin N-terminal SH3-like" evidence="12">
    <location>
        <begin position="23"/>
        <end position="73"/>
    </location>
</feature>
<evidence type="ECO:0000259" key="11">
    <source>
        <dbReference type="PROSITE" id="PS51456"/>
    </source>
</evidence>
<dbReference type="GO" id="GO:0005737">
    <property type="term" value="C:cytoplasm"/>
    <property type="evidence" value="ECO:0007669"/>
    <property type="project" value="TreeGrafter"/>
</dbReference>
<sequence>MPMPRLSQSAEAARAAALQAEFNEKKWVWVPDDKEGYLAGWVNKEEGDIGEIIMAAGGDFRRVPLYALSKMNPPKFDRVEDIADLTFLNEASVVHNLRLRYGSGAIYTYSGLFLVAINPYQSLPLYSDAIIQQYRNKRRDENPPHIFAVAERAWVNMGEERENQSILITGESGAGKTESTKKVIQYLAAIATDVHTSLPSHSRSPTLTSSNSFASSMPTTGLPRNSSFRRSHNASPSVSSTGLTAKGRLGLLERQILQANPILEAFGNAQTQRNNNSSRFGKFVRITFAPDGSIAGANIDWYLLEKSRVVVRSEAERSFHVFYQLMAGGGALKESLLLGGAIEDYEYLNKSRREVDGVDDLHEWSALKVRFLLLALRLITYKKYLQSALDIVGFTPAEQFDLFRIVAAILHIGNIAITSTRADDAIMPDPSQAERVCHLLGIPVAEFTRAVLRPRVLAGREWVSQARTRQQALDELSALCKTLYEKSFGRLVDRINEALDRPSSKSTFIGVLDIAGFEIFEINTYEQLLINYTNEKLQQFFNHHMFVLEQEEYAREGIHWDYVNFGLDLQPTIDLIEATGNAIGILSCLDEECIMPKATDLTFTNKLSGLWAGATGEDDEHPGKQKFEPARFAQGFLIQHYAAKVEYRTDGWLEKNKDPLNDNVTRVLAASSERYVAALFAEYSDVPVSSGPGGPGNMFTVAKKRGLKKGAFRTVGQRHKEQLASLMSQLQATQPHFVRCIVPNAHKKPGRVDVPLVLDQLRCNGVLEGIRIARLGYPNRLPFVEFRQRYEVLTPGIIPPGYMDGREACRRMVKTLDLDDSIYKIGTSKIFFKAGVLAELEERRDLLLFDIFSRLQAVARMWTARRQIKKILNRAIAIRTIQRNARVYGELRDWPWWQLYTKVRPLLAATRNDDELRRKEAELVLIKERAERDKQEREALENLKMALEAEKRKVDEELEAERALGLDKEALLERSKKREAELEEEVADLQADAELLDSQLERAMNLQKEHEEKYASLLQAFDQATSHAVRLEGDQKLLSARETDLTAQLAAAEEEIDVLKSEIHELETSVENLKMLREQDLSRAHDRNDVIVKELQGKLDVEIKTKDLLQNQIEAVEEDARQAKDKLAELTRTATEYSNMIQKKEERIASLLEQTDAAKQEREAGSKEIIELQSDIDTLSAELQAEKEAGLRGSAARIKLQEELDELRTLMEAKTSEATRRAEVEKSKEEELADLRSQTSQLQQELTESRRLALESQSKLKLELDYASRELSSLRGSRDSLTKREEEAQSHLAQLQSSVSELEKSKRSMESELQSLKARIYETEGHLAEARKAKESFERQLVTAQTKYHDIEDLMLESEREKTTKLETSKKQLEAEAAHRAKLEQTVSTQKSELSIVKDRNIKLERDYNKAMKDLKDREWEVKQLESKQDKTIVEHVHVLEEAKRVTDRQLADAQLEVQSQRLYISSLEKSKARLTGEAEDLVRQTELGLRGKDKALKAEEERTAKARAEVEKERHEKDIAETEARRLQRDLQNAERRASEFEQELILVQRSKDNLETELERLANETQAPTSMAKVQRQYESQIAQLEDQLNEAESSKALAAKIRDRVERHHQELRQLVMNNGPVDSSFQSRLLQELKAVDDDLDREMSLRSRNVSSNSAGDVHSMANITPRKGVHRPRKDSHPDGAHSSTDRQVNALKQQVQILEIQMVASERVRQHLEASIRDMTADLENSDGSKQSLQTYRARLAKENVRLGELLREEAEARRAAESAQVDGIQTMWTKFQNTISEERQNYSRLEESRKALLIQQRTVQAELEAQRVQLRELTESRKRMEAEADDLRSQVSEAKAETSNARRQLQKRLQEEDLSSSTSDAAQSEMRALIESYNAKEQTYQERFEASEIERAKAARAEAFVRRSLGELQKANADTLAQHQVLQERLKASEHRVQELQARLDDEGHGSSDLVVINQRLVEELEDEKARHQKDLEESDFTSDQTRKKYQAELAQLSEELQSQRDSMSRLREENRNIRSDYDELQLTFDEEVYNSGGWKKEKERMETKINDITKAYEASTGAQAEQQSQIVTLHGQVRKLRSMLDDVEADRALLQKARRALQAELEGIKIDHVDTNRMSTDREYQKLQLKKQDLERALEEQGDRVTNAFERMKKAEALANEFQIKLSKSRVDYSELERLNANLEKQVKELNVRNVDLETRAFATSSRPSTVSRRGAADTRIEELTSQLHQASNKNEASRLLRDAKFQQGESERLRTKFEEERRGYESQIQQLRQTMDTMQTQESDLQSAKRRAERDAGDYKQKALTLQHELERLRNKLDRPLGSPLSSPRK</sequence>
<dbReference type="InterPro" id="IPR001609">
    <property type="entry name" value="Myosin_head_motor_dom-like"/>
</dbReference>
<protein>
    <submittedName>
        <fullName evidence="13">Related to MYO1-myosin-1 isoform (Type II myosin) heavy chain</fullName>
    </submittedName>
</protein>
<dbReference type="InterPro" id="IPR008989">
    <property type="entry name" value="Myosin_S1_N"/>
</dbReference>
<gene>
    <name evidence="13" type="ORF">ARMOST_06915</name>
</gene>